<organism evidence="12 13">
    <name type="scientific">Lottia gigantea</name>
    <name type="common">Giant owl limpet</name>
    <dbReference type="NCBI Taxonomy" id="225164"/>
    <lineage>
        <taxon>Eukaryota</taxon>
        <taxon>Metazoa</taxon>
        <taxon>Spiralia</taxon>
        <taxon>Lophotrochozoa</taxon>
        <taxon>Mollusca</taxon>
        <taxon>Gastropoda</taxon>
        <taxon>Patellogastropoda</taxon>
        <taxon>Lottioidea</taxon>
        <taxon>Lottiidae</taxon>
        <taxon>Lottia</taxon>
    </lineage>
</organism>
<dbReference type="Proteomes" id="UP000030746">
    <property type="component" value="Unassembled WGS sequence"/>
</dbReference>
<keyword evidence="6" id="KW-0378">Hydrolase</keyword>
<dbReference type="GO" id="GO:0004519">
    <property type="term" value="F:endonuclease activity"/>
    <property type="evidence" value="ECO:0007669"/>
    <property type="project" value="UniProtKB-KW"/>
</dbReference>
<dbReference type="GO" id="GO:0015074">
    <property type="term" value="P:DNA integration"/>
    <property type="evidence" value="ECO:0007669"/>
    <property type="project" value="UniProtKB-KW"/>
</dbReference>
<keyword evidence="3" id="KW-0540">Nuclease</keyword>
<dbReference type="RefSeq" id="XP_009058838.1">
    <property type="nucleotide sequence ID" value="XM_009060590.1"/>
</dbReference>
<accession>V4A1I4</accession>
<dbReference type="GO" id="GO:0046872">
    <property type="term" value="F:metal ion binding"/>
    <property type="evidence" value="ECO:0007669"/>
    <property type="project" value="UniProtKB-KW"/>
</dbReference>
<evidence type="ECO:0000313" key="13">
    <source>
        <dbReference type="Proteomes" id="UP000030746"/>
    </source>
</evidence>
<keyword evidence="4" id="KW-0479">Metal-binding</keyword>
<dbReference type="EMBL" id="KB202408">
    <property type="protein sequence ID" value="ESO90517.1"/>
    <property type="molecule type" value="Genomic_DNA"/>
</dbReference>
<keyword evidence="8" id="KW-0238">DNA-binding</keyword>
<keyword evidence="7" id="KW-0229">DNA integration</keyword>
<name>V4A1I4_LOTGI</name>
<gene>
    <name evidence="12" type="ORF">LOTGIDRAFT_164106</name>
</gene>
<evidence type="ECO:0000256" key="4">
    <source>
        <dbReference type="ARBA" id="ARBA00022723"/>
    </source>
</evidence>
<feature type="domain" description="Integrase-type" evidence="11">
    <location>
        <begin position="393"/>
        <end position="463"/>
    </location>
</feature>
<sequence>MAHSNSVNYRNPPVLAPDGNYESWKSEIEIWTLVTDLPKKKHALAVSVALKGQAKERALAMDIEQLSDEEHGMRNLISELDKLFKTDAVDLAYSKFDNWKREQDTSMVDFIIDFEQKYAKCVKYNMDLPDTILAFKILDYANLSEQEKQLALTAASDLRYDTMKSALKRIFTKLPETNDKDSSVTLKEENALYTRNKPWRKTYLKNQKQNERDDKTLKGTNPLDKYGRRSKCLVCQSIFHWAKDCPDKESVNCTKLDQNCQFIDNARPDEIMTVECSGCAVLDTACSKTVCGKKWFDDFVSLLTDEERSKIVTKSSSKTFKFGDGARVQSEQNVVIPAKIAEGKTSSRTVYENLSALNSAREAFTKSECSERLRRALRKQTRTYDNVKYKNGDEVYYKRPDSTEWRGPGTVIGQDGAVVFIRHGGLILRVHYYRLRPVIEDPKFEKDPDVNVTPDRNIETVPDEEDNPPIEQNEDHEIIAIDDKAVLMKVKPGQNITFKNDEKDKISAKVINRAGKASGKYCHWYNIENEDGNRQSIDLSQLPILCVTDKNSLVDAVNSTKQVNDKRLRLEISSIKELLQSGQISNIIWSETKAQLADCLTKKGASPYYLLKTLHEVICRHCVFNESGTHKCEQTIRHDVTNEFKKPWEKSFTNGVVIPKDDDKQMKVFRSYLNLVKRKAQDAEGIMFPYGDKDELSLDENYEFDDFDYLTIQEIEECLITQFFCFK</sequence>
<evidence type="ECO:0000313" key="12">
    <source>
        <dbReference type="EMBL" id="ESO90517.1"/>
    </source>
</evidence>
<dbReference type="GeneID" id="20239635"/>
<keyword evidence="2" id="KW-0548">Nucleotidyltransferase</keyword>
<evidence type="ECO:0000256" key="2">
    <source>
        <dbReference type="ARBA" id="ARBA00022695"/>
    </source>
</evidence>
<feature type="region of interest" description="Disordered" evidence="10">
    <location>
        <begin position="446"/>
        <end position="470"/>
    </location>
</feature>
<dbReference type="HOGENOM" id="CLU_380972_0_0_1"/>
<evidence type="ECO:0000256" key="10">
    <source>
        <dbReference type="SAM" id="MobiDB-lite"/>
    </source>
</evidence>
<evidence type="ECO:0000256" key="1">
    <source>
        <dbReference type="ARBA" id="ARBA00022679"/>
    </source>
</evidence>
<dbReference type="CTD" id="20239635"/>
<evidence type="ECO:0000256" key="3">
    <source>
        <dbReference type="ARBA" id="ARBA00022722"/>
    </source>
</evidence>
<dbReference type="GO" id="GO:0003677">
    <property type="term" value="F:DNA binding"/>
    <property type="evidence" value="ECO:0007669"/>
    <property type="project" value="UniProtKB-KW"/>
</dbReference>
<evidence type="ECO:0000259" key="11">
    <source>
        <dbReference type="PROSITE" id="PS51027"/>
    </source>
</evidence>
<dbReference type="GO" id="GO:0016787">
    <property type="term" value="F:hydrolase activity"/>
    <property type="evidence" value="ECO:0007669"/>
    <property type="project" value="UniProtKB-KW"/>
</dbReference>
<evidence type="ECO:0000256" key="8">
    <source>
        <dbReference type="ARBA" id="ARBA00023125"/>
    </source>
</evidence>
<dbReference type="AlphaFoldDB" id="V4A1I4"/>
<keyword evidence="5" id="KW-0255">Endonuclease</keyword>
<dbReference type="OrthoDB" id="6109416at2759"/>
<dbReference type="STRING" id="225164.V4A1I4"/>
<keyword evidence="13" id="KW-1185">Reference proteome</keyword>
<evidence type="ECO:0000256" key="9">
    <source>
        <dbReference type="PROSITE-ProRule" id="PRU00506"/>
    </source>
</evidence>
<evidence type="ECO:0000256" key="7">
    <source>
        <dbReference type="ARBA" id="ARBA00022908"/>
    </source>
</evidence>
<dbReference type="KEGG" id="lgi:LOTGIDRAFT_164106"/>
<feature type="compositionally biased region" description="Acidic residues" evidence="10">
    <location>
        <begin position="461"/>
        <end position="470"/>
    </location>
</feature>
<dbReference type="PROSITE" id="PS51027">
    <property type="entry name" value="INTEGRASE_DBD"/>
    <property type="match status" value="1"/>
</dbReference>
<reference evidence="12 13" key="1">
    <citation type="journal article" date="2013" name="Nature">
        <title>Insights into bilaterian evolution from three spiralian genomes.</title>
        <authorList>
            <person name="Simakov O."/>
            <person name="Marletaz F."/>
            <person name="Cho S.J."/>
            <person name="Edsinger-Gonzales E."/>
            <person name="Havlak P."/>
            <person name="Hellsten U."/>
            <person name="Kuo D.H."/>
            <person name="Larsson T."/>
            <person name="Lv J."/>
            <person name="Arendt D."/>
            <person name="Savage R."/>
            <person name="Osoegawa K."/>
            <person name="de Jong P."/>
            <person name="Grimwood J."/>
            <person name="Chapman J.A."/>
            <person name="Shapiro H."/>
            <person name="Aerts A."/>
            <person name="Otillar R.P."/>
            <person name="Terry A.Y."/>
            <person name="Boore J.L."/>
            <person name="Grigoriev I.V."/>
            <person name="Lindberg D.R."/>
            <person name="Seaver E.C."/>
            <person name="Weisblat D.A."/>
            <person name="Putnam N.H."/>
            <person name="Rokhsar D.S."/>
        </authorList>
    </citation>
    <scope>NUCLEOTIDE SEQUENCE [LARGE SCALE GENOMIC DNA]</scope>
</reference>
<evidence type="ECO:0000256" key="5">
    <source>
        <dbReference type="ARBA" id="ARBA00022759"/>
    </source>
</evidence>
<evidence type="ECO:0000256" key="6">
    <source>
        <dbReference type="ARBA" id="ARBA00022801"/>
    </source>
</evidence>
<protein>
    <recommendedName>
        <fullName evidence="11">Integrase-type domain-containing protein</fullName>
    </recommendedName>
</protein>
<dbReference type="GO" id="GO:0016779">
    <property type="term" value="F:nucleotidyltransferase activity"/>
    <property type="evidence" value="ECO:0007669"/>
    <property type="project" value="UniProtKB-KW"/>
</dbReference>
<feature type="DNA-binding region" description="Integrase-type" evidence="9">
    <location>
        <begin position="393"/>
        <end position="463"/>
    </location>
</feature>
<keyword evidence="1" id="KW-0808">Transferase</keyword>
<proteinExistence type="predicted"/>
<dbReference type="InterPro" id="IPR001037">
    <property type="entry name" value="Integrase_C_retrovir"/>
</dbReference>